<protein>
    <submittedName>
        <fullName evidence="1">Uncharacterized protein</fullName>
    </submittedName>
</protein>
<evidence type="ECO:0000313" key="1">
    <source>
        <dbReference type="EMBL" id="KAE9537587.1"/>
    </source>
</evidence>
<name>A0A6G0TRK2_APHGL</name>
<comment type="caution">
    <text evidence="1">The sequence shown here is derived from an EMBL/GenBank/DDBJ whole genome shotgun (WGS) entry which is preliminary data.</text>
</comment>
<dbReference type="Proteomes" id="UP000475862">
    <property type="component" value="Unassembled WGS sequence"/>
</dbReference>
<evidence type="ECO:0000313" key="2">
    <source>
        <dbReference type="Proteomes" id="UP000475862"/>
    </source>
</evidence>
<sequence>MCSACVASVPIQWFQIKIYIPMPCLSIKEIKSASVRRFGGLTIYHKDILLDFLPCRGDGPLFKTFCAKSKQIKLFLVLCVPMYYLYFVGNENTHHPNYYLVLAIELNLIVSKGTGRHLLLSTLRQLDFLGNAHRVHYKELHQITLLGTLFVNALFDNELLIALCTDDLVISDNVALEQSIIIQT</sequence>
<dbReference type="AlphaFoldDB" id="A0A6G0TRK2"/>
<keyword evidence="2" id="KW-1185">Reference proteome</keyword>
<accession>A0A6G0TRK2</accession>
<proteinExistence type="predicted"/>
<dbReference type="EMBL" id="VYZN01000018">
    <property type="protein sequence ID" value="KAE9537587.1"/>
    <property type="molecule type" value="Genomic_DNA"/>
</dbReference>
<reference evidence="1 2" key="1">
    <citation type="submission" date="2019-08" db="EMBL/GenBank/DDBJ databases">
        <title>The genome of the soybean aphid Biotype 1, its phylome, world population structure and adaptation to the North American continent.</title>
        <authorList>
            <person name="Giordano R."/>
            <person name="Donthu R.K."/>
            <person name="Hernandez A.G."/>
            <person name="Wright C.L."/>
            <person name="Zimin A.V."/>
        </authorList>
    </citation>
    <scope>NUCLEOTIDE SEQUENCE [LARGE SCALE GENOMIC DNA]</scope>
    <source>
        <tissue evidence="1">Whole aphids</tissue>
    </source>
</reference>
<gene>
    <name evidence="1" type="ORF">AGLY_006610</name>
</gene>
<organism evidence="1 2">
    <name type="scientific">Aphis glycines</name>
    <name type="common">Soybean aphid</name>
    <dbReference type="NCBI Taxonomy" id="307491"/>
    <lineage>
        <taxon>Eukaryota</taxon>
        <taxon>Metazoa</taxon>
        <taxon>Ecdysozoa</taxon>
        <taxon>Arthropoda</taxon>
        <taxon>Hexapoda</taxon>
        <taxon>Insecta</taxon>
        <taxon>Pterygota</taxon>
        <taxon>Neoptera</taxon>
        <taxon>Paraneoptera</taxon>
        <taxon>Hemiptera</taxon>
        <taxon>Sternorrhyncha</taxon>
        <taxon>Aphidomorpha</taxon>
        <taxon>Aphidoidea</taxon>
        <taxon>Aphididae</taxon>
        <taxon>Aphidini</taxon>
        <taxon>Aphis</taxon>
        <taxon>Aphis</taxon>
    </lineage>
</organism>